<dbReference type="InterPro" id="IPR036388">
    <property type="entry name" value="WH-like_DNA-bd_sf"/>
</dbReference>
<dbReference type="AlphaFoldDB" id="A0A2U8QS06"/>
<dbReference type="PRINTS" id="PR00598">
    <property type="entry name" value="HTHMARR"/>
</dbReference>
<evidence type="ECO:0000259" key="4">
    <source>
        <dbReference type="PROSITE" id="PS50995"/>
    </source>
</evidence>
<dbReference type="Pfam" id="PF01047">
    <property type="entry name" value="MarR"/>
    <property type="match status" value="1"/>
</dbReference>
<organism evidence="5 6">
    <name type="scientific">Flavobacterium sediminis</name>
    <dbReference type="NCBI Taxonomy" id="2201181"/>
    <lineage>
        <taxon>Bacteria</taxon>
        <taxon>Pseudomonadati</taxon>
        <taxon>Bacteroidota</taxon>
        <taxon>Flavobacteriia</taxon>
        <taxon>Flavobacteriales</taxon>
        <taxon>Flavobacteriaceae</taxon>
        <taxon>Flavobacterium</taxon>
    </lineage>
</organism>
<evidence type="ECO:0000313" key="6">
    <source>
        <dbReference type="Proteomes" id="UP000245429"/>
    </source>
</evidence>
<proteinExistence type="predicted"/>
<gene>
    <name evidence="5" type="ORF">DI487_02695</name>
</gene>
<keyword evidence="2" id="KW-0238">DNA-binding</keyword>
<dbReference type="RefSeq" id="WP_109568289.1">
    <property type="nucleotide sequence ID" value="NZ_CP029463.1"/>
</dbReference>
<keyword evidence="1" id="KW-0805">Transcription regulation</keyword>
<evidence type="ECO:0000313" key="5">
    <source>
        <dbReference type="EMBL" id="AWM12881.1"/>
    </source>
</evidence>
<dbReference type="PROSITE" id="PS50995">
    <property type="entry name" value="HTH_MARR_2"/>
    <property type="match status" value="1"/>
</dbReference>
<evidence type="ECO:0000256" key="3">
    <source>
        <dbReference type="ARBA" id="ARBA00023163"/>
    </source>
</evidence>
<sequence length="144" mass="16969">MKIPSKTVFYTIEKTIKSYRRFSKQNFSKVINDITIDQKLILQYLNDFPELTQKEIAELVFKDNASLTRMIDLMVHKKFIKRSMNTKDRRRYKIEITAKGKEVLSKLEPVIIDNRKKAFAGITEEELIQLDITLNKILSNLNKT</sequence>
<dbReference type="Gene3D" id="1.10.10.10">
    <property type="entry name" value="Winged helix-like DNA-binding domain superfamily/Winged helix DNA-binding domain"/>
    <property type="match status" value="1"/>
</dbReference>
<keyword evidence="6" id="KW-1185">Reference proteome</keyword>
<dbReference type="InterPro" id="IPR039422">
    <property type="entry name" value="MarR/SlyA-like"/>
</dbReference>
<dbReference type="PANTHER" id="PTHR33164">
    <property type="entry name" value="TRANSCRIPTIONAL REGULATOR, MARR FAMILY"/>
    <property type="match status" value="1"/>
</dbReference>
<keyword evidence="3" id="KW-0804">Transcription</keyword>
<protein>
    <submittedName>
        <fullName evidence="5">MarR family transcriptional regulator</fullName>
    </submittedName>
</protein>
<dbReference type="EMBL" id="CP029463">
    <property type="protein sequence ID" value="AWM12881.1"/>
    <property type="molecule type" value="Genomic_DNA"/>
</dbReference>
<dbReference type="Proteomes" id="UP000245429">
    <property type="component" value="Chromosome"/>
</dbReference>
<evidence type="ECO:0000256" key="2">
    <source>
        <dbReference type="ARBA" id="ARBA00023125"/>
    </source>
</evidence>
<accession>A0A2U8QS06</accession>
<dbReference type="PANTHER" id="PTHR33164:SF64">
    <property type="entry name" value="TRANSCRIPTIONAL REGULATOR SLYA"/>
    <property type="match status" value="1"/>
</dbReference>
<dbReference type="GO" id="GO:0006950">
    <property type="term" value="P:response to stress"/>
    <property type="evidence" value="ECO:0007669"/>
    <property type="project" value="TreeGrafter"/>
</dbReference>
<dbReference type="SMART" id="SM00347">
    <property type="entry name" value="HTH_MARR"/>
    <property type="match status" value="1"/>
</dbReference>
<dbReference type="GO" id="GO:0003700">
    <property type="term" value="F:DNA-binding transcription factor activity"/>
    <property type="evidence" value="ECO:0007669"/>
    <property type="project" value="InterPro"/>
</dbReference>
<dbReference type="KEGG" id="fse:DI487_02695"/>
<reference evidence="5 6" key="1">
    <citation type="submission" date="2018-05" db="EMBL/GenBank/DDBJ databases">
        <title>Flavobacterium sp. MEBiC07310.</title>
        <authorList>
            <person name="Baek K."/>
        </authorList>
    </citation>
    <scope>NUCLEOTIDE SEQUENCE [LARGE SCALE GENOMIC DNA]</scope>
    <source>
        <strain evidence="5 6">MEBiC07310</strain>
    </source>
</reference>
<feature type="domain" description="HTH marR-type" evidence="4">
    <location>
        <begin position="5"/>
        <end position="139"/>
    </location>
</feature>
<name>A0A2U8QS06_9FLAO</name>
<evidence type="ECO:0000256" key="1">
    <source>
        <dbReference type="ARBA" id="ARBA00023015"/>
    </source>
</evidence>
<dbReference type="GO" id="GO:0003677">
    <property type="term" value="F:DNA binding"/>
    <property type="evidence" value="ECO:0007669"/>
    <property type="project" value="UniProtKB-KW"/>
</dbReference>
<dbReference type="InterPro" id="IPR036390">
    <property type="entry name" value="WH_DNA-bd_sf"/>
</dbReference>
<dbReference type="InterPro" id="IPR000835">
    <property type="entry name" value="HTH_MarR-typ"/>
</dbReference>
<dbReference type="SUPFAM" id="SSF46785">
    <property type="entry name" value="Winged helix' DNA-binding domain"/>
    <property type="match status" value="1"/>
</dbReference>
<dbReference type="OrthoDB" id="5327581at2"/>